<dbReference type="SUPFAM" id="SSF55424">
    <property type="entry name" value="FAD/NAD-linked reductases, dimerisation (C-terminal) domain"/>
    <property type="match status" value="1"/>
</dbReference>
<dbReference type="Proteomes" id="UP000436655">
    <property type="component" value="Unassembled WGS sequence"/>
</dbReference>
<dbReference type="InterPro" id="IPR004099">
    <property type="entry name" value="Pyr_nucl-diS_OxRdtase_dimer"/>
</dbReference>
<dbReference type="Gene3D" id="3.50.50.60">
    <property type="entry name" value="FAD/NAD(P)-binding domain"/>
    <property type="match status" value="2"/>
</dbReference>
<dbReference type="InterPro" id="IPR023753">
    <property type="entry name" value="FAD/NAD-binding_dom"/>
</dbReference>
<dbReference type="PANTHER" id="PTHR43014">
    <property type="entry name" value="MERCURIC REDUCTASE"/>
    <property type="match status" value="1"/>
</dbReference>
<dbReference type="PANTHER" id="PTHR43014:SF5">
    <property type="entry name" value="GLUTATHIONE REDUCTASE (NADPH)"/>
    <property type="match status" value="1"/>
</dbReference>
<comment type="similarity">
    <text evidence="2">Belongs to the class-I pyridine nucleotide-disulfide oxidoreductase family.</text>
</comment>
<dbReference type="PRINTS" id="PR00411">
    <property type="entry name" value="PNDRDTASEI"/>
</dbReference>
<protein>
    <submittedName>
        <fullName evidence="7">NAD(P)/FAD-dependent oxidoreductase</fullName>
    </submittedName>
</protein>
<comment type="cofactor">
    <cofactor evidence="1">
        <name>FAD</name>
        <dbReference type="ChEBI" id="CHEBI:57692"/>
    </cofactor>
</comment>
<keyword evidence="8" id="KW-1185">Reference proteome</keyword>
<evidence type="ECO:0000256" key="4">
    <source>
        <dbReference type="ARBA" id="ARBA00022827"/>
    </source>
</evidence>
<evidence type="ECO:0000313" key="8">
    <source>
        <dbReference type="Proteomes" id="UP000436655"/>
    </source>
</evidence>
<sequence length="442" mass="48158">MKNYDAIVIGGGPAGLAAAYNLKSGGKSVAVFENDLWGGTCPNRGCDPKKMLLSGVEARDRIAQLQGKGYSDIPFMNWRDIEQFKETYTSKIPSGSKGGLDSAGIDTFHGDAKFISENEIQFDNETFHADNFVIAAGQHPSILNIDGSENLLTSNEFLSLKQMPKSITFIGAGYIAFELANIANATGAEVHLVHHNDRPLKAFDSEFVDDMVSQMKSRGIKFHFNVNTKQVVKNDDGYTLVGDDFKLNTDLIICATGRVPSVEGLDLDAAGIEYSAKGIQVNENLQTTNKNIYAIGDVIAKSEPKLTPVAGFEAKYATDYLLGKTKEPISYPAVPTLVYGSPKLAKVGVSVPEAEAAPDKYKIVSSNLTGWFTYYRLNEPVAKSKIIFDKNQQMVGATVLTEQADELINLLTIAIDKKISNAEYTKMIMGYPTVASDLQYLI</sequence>
<accession>A0ABW9P558</accession>
<dbReference type="InterPro" id="IPR036188">
    <property type="entry name" value="FAD/NAD-bd_sf"/>
</dbReference>
<dbReference type="Gene3D" id="3.30.390.30">
    <property type="match status" value="1"/>
</dbReference>
<proteinExistence type="inferred from homology"/>
<gene>
    <name evidence="7" type="ORF">FHL03_02580</name>
</gene>
<feature type="domain" description="Pyridine nucleotide-disulphide oxidoreductase dimerisation" evidence="5">
    <location>
        <begin position="334"/>
        <end position="438"/>
    </location>
</feature>
<dbReference type="PRINTS" id="PR00368">
    <property type="entry name" value="FADPNR"/>
</dbReference>
<dbReference type="SUPFAM" id="SSF51905">
    <property type="entry name" value="FAD/NAD(P)-binding domain"/>
    <property type="match status" value="1"/>
</dbReference>
<evidence type="ECO:0000313" key="7">
    <source>
        <dbReference type="EMBL" id="MQS44368.1"/>
    </source>
</evidence>
<reference evidence="7 8" key="1">
    <citation type="journal article" date="2019" name="Syst. Appl. Microbiol.">
        <title>Polyphasic characterization of two novel Lactobacillus spp. isolated from blown salami packages: Description of Lactobacillus halodurans sp. nov. and Lactobacillus salsicarnum sp. nov.</title>
        <authorList>
            <person name="Schuster J.A."/>
            <person name="Klingl A."/>
            <person name="Vogel R.F."/>
            <person name="Ehrmann M.A."/>
        </authorList>
    </citation>
    <scope>NUCLEOTIDE SEQUENCE [LARGE SCALE GENOMIC DNA]</scope>
    <source>
        <strain evidence="7 8">TMW 1.2098</strain>
    </source>
</reference>
<evidence type="ECO:0000259" key="6">
    <source>
        <dbReference type="Pfam" id="PF07992"/>
    </source>
</evidence>
<evidence type="ECO:0000256" key="2">
    <source>
        <dbReference type="ARBA" id="ARBA00007532"/>
    </source>
</evidence>
<evidence type="ECO:0000256" key="1">
    <source>
        <dbReference type="ARBA" id="ARBA00001974"/>
    </source>
</evidence>
<feature type="domain" description="FAD/NAD(P)-binding" evidence="6">
    <location>
        <begin position="4"/>
        <end position="313"/>
    </location>
</feature>
<dbReference type="InterPro" id="IPR016156">
    <property type="entry name" value="FAD/NAD-linked_Rdtase_dimer_sf"/>
</dbReference>
<dbReference type="Pfam" id="PF02852">
    <property type="entry name" value="Pyr_redox_dim"/>
    <property type="match status" value="1"/>
</dbReference>
<organism evidence="7 8">
    <name type="scientific">Companilactobacillus mishanensis</name>
    <dbReference type="NCBI Taxonomy" id="2486008"/>
    <lineage>
        <taxon>Bacteria</taxon>
        <taxon>Bacillati</taxon>
        <taxon>Bacillota</taxon>
        <taxon>Bacilli</taxon>
        <taxon>Lactobacillales</taxon>
        <taxon>Lactobacillaceae</taxon>
        <taxon>Companilactobacillus</taxon>
    </lineage>
</organism>
<dbReference type="InterPro" id="IPR001100">
    <property type="entry name" value="Pyr_nuc-diS_OxRdtase"/>
</dbReference>
<keyword evidence="4" id="KW-0274">FAD</keyword>
<evidence type="ECO:0000256" key="3">
    <source>
        <dbReference type="ARBA" id="ARBA00022630"/>
    </source>
</evidence>
<dbReference type="EMBL" id="VDFN01000001">
    <property type="protein sequence ID" value="MQS44368.1"/>
    <property type="molecule type" value="Genomic_DNA"/>
</dbReference>
<keyword evidence="3" id="KW-0285">Flavoprotein</keyword>
<dbReference type="Pfam" id="PF07992">
    <property type="entry name" value="Pyr_redox_2"/>
    <property type="match status" value="1"/>
</dbReference>
<dbReference type="PIRSF" id="PIRSF000350">
    <property type="entry name" value="Mercury_reductase_MerA"/>
    <property type="match status" value="1"/>
</dbReference>
<dbReference type="RefSeq" id="WP_125703049.1">
    <property type="nucleotide sequence ID" value="NZ_JBHTOO010000003.1"/>
</dbReference>
<name>A0ABW9P558_9LACO</name>
<comment type="caution">
    <text evidence="7">The sequence shown here is derived from an EMBL/GenBank/DDBJ whole genome shotgun (WGS) entry which is preliminary data.</text>
</comment>
<evidence type="ECO:0000259" key="5">
    <source>
        <dbReference type="Pfam" id="PF02852"/>
    </source>
</evidence>